<dbReference type="CDD" id="cd03114">
    <property type="entry name" value="MMAA-like"/>
    <property type="match status" value="1"/>
</dbReference>
<gene>
    <name evidence="3" type="primary">meaB</name>
    <name evidence="3" type="ORF">DLK05_07945</name>
</gene>
<dbReference type="AlphaFoldDB" id="A0A434AVL1"/>
<dbReference type="GO" id="GO:0005525">
    <property type="term" value="F:GTP binding"/>
    <property type="evidence" value="ECO:0007669"/>
    <property type="project" value="InterPro"/>
</dbReference>
<dbReference type="OrthoDB" id="9778292at2"/>
<dbReference type="PANTHER" id="PTHR23408">
    <property type="entry name" value="METHYLMALONYL-COA MUTASE"/>
    <property type="match status" value="1"/>
</dbReference>
<dbReference type="Gene3D" id="1.10.287.130">
    <property type="match status" value="1"/>
</dbReference>
<keyword evidence="4" id="KW-1185">Reference proteome</keyword>
<dbReference type="Pfam" id="PF03308">
    <property type="entry name" value="MeaB"/>
    <property type="match status" value="1"/>
</dbReference>
<dbReference type="NCBIfam" id="TIGR00750">
    <property type="entry name" value="lao"/>
    <property type="match status" value="1"/>
</dbReference>
<feature type="compositionally biased region" description="Polar residues" evidence="2">
    <location>
        <begin position="22"/>
        <end position="31"/>
    </location>
</feature>
<dbReference type="GO" id="GO:0005737">
    <property type="term" value="C:cytoplasm"/>
    <property type="evidence" value="ECO:0007669"/>
    <property type="project" value="TreeGrafter"/>
</dbReference>
<feature type="compositionally biased region" description="Basic and acidic residues" evidence="2">
    <location>
        <begin position="1"/>
        <end position="16"/>
    </location>
</feature>
<name>A0A434AVL1_9BACT</name>
<sequence length="376" mass="41672">MSDKLKNKNSHIENDPTYKGLQVNSGISQPPSINPKILERLKKAKRKKYSVDDYVKGILNGDRAILSQAITLIESSKFEHQKVAQDIIERCLPYSGKSVRIGITGVPGAGKSTFIEAFGKHVTSQGNHLAVLAIDPSSERSKGSILGDKTRMEELSVDAHAYIRPSPSAGSLGGVARKTRESLILCEAAGFDTILIETVGVGQSETAVHSMVDFFLLIKIAGAGDELQGIKRGIMEMADAISINKADGNNIHKAQLARVQFQNALHLFPPSPSGWTPKVLTCSSVEKTGIDIIWNTIMDYCSHTQQNGYFDQRRSEQAKYWMYETINEQLRDGFYHQDAVKKQVADFEEKVLNDEMSSFVAAFKLLNTYFDEIKKK</sequence>
<dbReference type="EMBL" id="RJJX01000008">
    <property type="protein sequence ID" value="RUT78498.1"/>
    <property type="molecule type" value="Genomic_DNA"/>
</dbReference>
<evidence type="ECO:0000256" key="2">
    <source>
        <dbReference type="SAM" id="MobiDB-lite"/>
    </source>
</evidence>
<dbReference type="Proteomes" id="UP000282985">
    <property type="component" value="Unassembled WGS sequence"/>
</dbReference>
<feature type="region of interest" description="Disordered" evidence="2">
    <location>
        <begin position="1"/>
        <end position="31"/>
    </location>
</feature>
<evidence type="ECO:0000313" key="3">
    <source>
        <dbReference type="EMBL" id="RUT78498.1"/>
    </source>
</evidence>
<dbReference type="Gene3D" id="3.40.50.300">
    <property type="entry name" value="P-loop containing nucleotide triphosphate hydrolases"/>
    <property type="match status" value="1"/>
</dbReference>
<proteinExistence type="inferred from homology"/>
<dbReference type="Gene3D" id="1.20.5.170">
    <property type="match status" value="1"/>
</dbReference>
<evidence type="ECO:0000313" key="4">
    <source>
        <dbReference type="Proteomes" id="UP000282985"/>
    </source>
</evidence>
<dbReference type="SUPFAM" id="SSF52540">
    <property type="entry name" value="P-loop containing nucleoside triphosphate hydrolases"/>
    <property type="match status" value="1"/>
</dbReference>
<comment type="similarity">
    <text evidence="1">Belongs to the SIMIBI class G3E GTPase family. ArgK/MeaB subfamily.</text>
</comment>
<dbReference type="RefSeq" id="WP_127343453.1">
    <property type="nucleotide sequence ID" value="NZ_RJJX01000008.1"/>
</dbReference>
<comment type="caution">
    <text evidence="3">The sequence shown here is derived from an EMBL/GenBank/DDBJ whole genome shotgun (WGS) entry which is preliminary data.</text>
</comment>
<organism evidence="3 4">
    <name type="scientific">Ancylomarina longa</name>
    <dbReference type="NCBI Taxonomy" id="2487017"/>
    <lineage>
        <taxon>Bacteria</taxon>
        <taxon>Pseudomonadati</taxon>
        <taxon>Bacteroidota</taxon>
        <taxon>Bacteroidia</taxon>
        <taxon>Marinilabiliales</taxon>
        <taxon>Marinifilaceae</taxon>
        <taxon>Ancylomarina</taxon>
    </lineage>
</organism>
<evidence type="ECO:0000256" key="1">
    <source>
        <dbReference type="ARBA" id="ARBA00009625"/>
    </source>
</evidence>
<dbReference type="InterPro" id="IPR027417">
    <property type="entry name" value="P-loop_NTPase"/>
</dbReference>
<dbReference type="NCBIfam" id="NF006958">
    <property type="entry name" value="PRK09435.1"/>
    <property type="match status" value="1"/>
</dbReference>
<dbReference type="InterPro" id="IPR005129">
    <property type="entry name" value="GTPase_ArgK"/>
</dbReference>
<dbReference type="PANTHER" id="PTHR23408:SF3">
    <property type="entry name" value="METHYLMALONIC ACIDURIA TYPE A PROTEIN, MITOCHONDRIAL"/>
    <property type="match status" value="1"/>
</dbReference>
<accession>A0A434AVL1</accession>
<dbReference type="GO" id="GO:0003924">
    <property type="term" value="F:GTPase activity"/>
    <property type="evidence" value="ECO:0007669"/>
    <property type="project" value="InterPro"/>
</dbReference>
<reference evidence="3 4" key="1">
    <citation type="submission" date="2018-11" db="EMBL/GenBank/DDBJ databases">
        <title>Parancylomarina longa gen. nov., sp. nov., isolated from sediments of southern Okinawa.</title>
        <authorList>
            <person name="Fu T."/>
        </authorList>
    </citation>
    <scope>NUCLEOTIDE SEQUENCE [LARGE SCALE GENOMIC DNA]</scope>
    <source>
        <strain evidence="3 4">T3-2 S1-C</strain>
    </source>
</reference>
<protein>
    <submittedName>
        <fullName evidence="3">Methylmalonyl Co-A mutase-associated GTPase MeaB</fullName>
    </submittedName>
</protein>